<evidence type="ECO:0000313" key="8">
    <source>
        <dbReference type="EMBL" id="EAS34642.3"/>
    </source>
</evidence>
<dbReference type="GeneID" id="4564191"/>
<keyword evidence="9" id="KW-1185">Reference proteome</keyword>
<dbReference type="EMBL" id="GG704914">
    <property type="protein sequence ID" value="EAS34642.3"/>
    <property type="molecule type" value="Genomic_DNA"/>
</dbReference>
<comment type="subunit">
    <text evidence="2">Component of the SCF (SKP1-CUL1-F-box protein) E3 ubiquitin ligase complexes.</text>
</comment>
<dbReference type="STRING" id="246410.J3KG23"/>
<organism evidence="8 9">
    <name type="scientific">Coccidioides immitis (strain RS)</name>
    <name type="common">Valley fever fungus</name>
    <dbReference type="NCBI Taxonomy" id="246410"/>
    <lineage>
        <taxon>Eukaryota</taxon>
        <taxon>Fungi</taxon>
        <taxon>Dikarya</taxon>
        <taxon>Ascomycota</taxon>
        <taxon>Pezizomycotina</taxon>
        <taxon>Eurotiomycetes</taxon>
        <taxon>Eurotiomycetidae</taxon>
        <taxon>Onygenales</taxon>
        <taxon>Onygenaceae</taxon>
        <taxon>Coccidioides</taxon>
    </lineage>
</organism>
<dbReference type="Gene3D" id="3.30.710.10">
    <property type="entry name" value="Potassium Channel Kv1.1, Chain A"/>
    <property type="match status" value="1"/>
</dbReference>
<evidence type="ECO:0000259" key="7">
    <source>
        <dbReference type="Pfam" id="PF03931"/>
    </source>
</evidence>
<reference evidence="9" key="2">
    <citation type="journal article" date="2010" name="Genome Res.">
        <title>Population genomic sequencing of Coccidioides fungi reveals recent hybridization and transposon control.</title>
        <authorList>
            <person name="Neafsey D.E."/>
            <person name="Barker B.M."/>
            <person name="Sharpton T.J."/>
            <person name="Stajich J.E."/>
            <person name="Park D.J."/>
            <person name="Whiston E."/>
            <person name="Hung C.-Y."/>
            <person name="McMahan C."/>
            <person name="White J."/>
            <person name="Sykes S."/>
            <person name="Heiman D."/>
            <person name="Young S."/>
            <person name="Zeng Q."/>
            <person name="Abouelleil A."/>
            <person name="Aftuck L."/>
            <person name="Bessette D."/>
            <person name="Brown A."/>
            <person name="FitzGerald M."/>
            <person name="Lui A."/>
            <person name="Macdonald J.P."/>
            <person name="Priest M."/>
            <person name="Orbach M.J."/>
            <person name="Galgiani J.N."/>
            <person name="Kirkland T.N."/>
            <person name="Cole G.T."/>
            <person name="Birren B.W."/>
            <person name="Henn M.R."/>
            <person name="Taylor J.W."/>
            <person name="Rounsley S.D."/>
        </authorList>
    </citation>
    <scope>GENOME REANNOTATION</scope>
    <source>
        <strain evidence="9">RS</strain>
    </source>
</reference>
<reference evidence="9" key="1">
    <citation type="journal article" date="2009" name="Genome Res.">
        <title>Comparative genomic analyses of the human fungal pathogens Coccidioides and their relatives.</title>
        <authorList>
            <person name="Sharpton T.J."/>
            <person name="Stajich J.E."/>
            <person name="Rounsley S.D."/>
            <person name="Gardner M.J."/>
            <person name="Wortman J.R."/>
            <person name="Jordar V.S."/>
            <person name="Maiti R."/>
            <person name="Kodira C.D."/>
            <person name="Neafsey D.E."/>
            <person name="Zeng Q."/>
            <person name="Hung C.-Y."/>
            <person name="McMahan C."/>
            <person name="Muszewska A."/>
            <person name="Grynberg M."/>
            <person name="Mandel M.A."/>
            <person name="Kellner E.M."/>
            <person name="Barker B.M."/>
            <person name="Galgiani J.N."/>
            <person name="Orbach M.J."/>
            <person name="Kirkland T.N."/>
            <person name="Cole G.T."/>
            <person name="Henn M.R."/>
            <person name="Birren B.W."/>
            <person name="Taylor J.W."/>
        </authorList>
    </citation>
    <scope>NUCLEOTIDE SEQUENCE [LARGE SCALE GENOMIC DNA]</scope>
    <source>
        <strain evidence="9">RS</strain>
    </source>
</reference>
<accession>J3KG23</accession>
<evidence type="ECO:0000256" key="4">
    <source>
        <dbReference type="ARBA" id="ARBA00030035"/>
    </source>
</evidence>
<dbReference type="AlphaFoldDB" id="J3KG23"/>
<name>J3KG23_COCIM</name>
<dbReference type="InParanoid" id="J3KG23"/>
<comment type="similarity">
    <text evidence="1">Belongs to the SKP1 family.</text>
</comment>
<comment type="function">
    <text evidence="6">Essential component of the SCF (SKP1-CUL1-F-box protein) E3 ubiquitin ligase complexes, which mediate the ubiquitination and subsequent proteasomal degradation of target proteins. Controls sulfur metabolite repression, probably by mediating the inactivation or degradation of the metR transcription factor.</text>
</comment>
<evidence type="ECO:0000256" key="6">
    <source>
        <dbReference type="ARBA" id="ARBA00045385"/>
    </source>
</evidence>
<protein>
    <recommendedName>
        <fullName evidence="3">E3 ubiquitin ligase complex SCF subunit sconC</fullName>
    </recommendedName>
    <alternativeName>
        <fullName evidence="5">Sulfur controller C</fullName>
    </alternativeName>
    <alternativeName>
        <fullName evidence="4">Sulfur metabolite repression control protein C</fullName>
    </alternativeName>
</protein>
<dbReference type="Proteomes" id="UP000001261">
    <property type="component" value="Unassembled WGS sequence"/>
</dbReference>
<proteinExistence type="inferred from homology"/>
<dbReference type="SMART" id="SM00512">
    <property type="entry name" value="Skp1"/>
    <property type="match status" value="1"/>
</dbReference>
<feature type="domain" description="SKP1 component POZ" evidence="7">
    <location>
        <begin position="3"/>
        <end position="49"/>
    </location>
</feature>
<evidence type="ECO:0000256" key="3">
    <source>
        <dbReference type="ARBA" id="ARBA00018943"/>
    </source>
</evidence>
<gene>
    <name evidence="8" type="ORF">CIMG_05666</name>
</gene>
<evidence type="ECO:0000256" key="2">
    <source>
        <dbReference type="ARBA" id="ARBA00011194"/>
    </source>
</evidence>
<dbReference type="KEGG" id="cim:CIMG_05666"/>
<dbReference type="RefSeq" id="XP_001246225.2">
    <property type="nucleotide sequence ID" value="XM_001246224.2"/>
</dbReference>
<dbReference type="InterPro" id="IPR016073">
    <property type="entry name" value="Skp1_comp_POZ"/>
</dbReference>
<sequence>MSMITFVASDGGEVTVDRDAALQSNVIKDMLELVNPGDSPEPIPIPSVHPKQTAKQRISVVRYANGPRPPSAFEEAFKGYYLGPKGLFEVIRVADYFDIEALVNEACRPITRLISLHPVEDLDLRLFYSQPDPIQYLIVERLDPWSVRRLTAWSEKYDQGRPWNLLSYWKQFNFTTGEEFYQSMTESIVDFLGCLIKSNSPHIQRHRMEDLLDMAKTRDLNQVLKRVKYPDQYFYDIDFDLRFFMLAYFQRLAWQNLSACIQNNHDHHNVSYWLRIYKHASPYRRETLEIKSSDIEPKLVKLIAKSIFDSDETSVRDWLGPLVYFWKTSETEPPKGYYAQWNRHIAKRLSLAISKGYPFNTRRGVDIIKFLERGTGQEICINYRQWDSAISQHFVTSISSVELKASQCWCGIIKFLIGRPGKPHDFDLPHFTHLVSKNIGGFLSSGRLGSAINWMGLPIFDLGPEGVELDWDHIVDQLETEISLNPTCNAARWIGLLKDDLPGLRLELRNRNPLSGYTRQAHLINRLLLHTLSVAGEESKLPIILVKNCLKCIEILQQLSLISGQDFPPDPLVAWEQHIQDKLLFFMSNSDTVRAAERYGQTSGPAYLEGNRRTPSPTTSIFHTIPKGHERVTCSWTEQANWAQIIPSITLRLVDDVRCHPRPYWMNAIEELCNNLGLEIQYDRTMWLPHHEACISQCLTHPRESAVNVARLFSSIQQIHKECKQPDYVARAEWIEKVKNLAGSNRSDRQSWAKVCQIFQKGTGENGEGDSTGGKEQ</sequence>
<evidence type="ECO:0000313" key="9">
    <source>
        <dbReference type="Proteomes" id="UP000001261"/>
    </source>
</evidence>
<dbReference type="GO" id="GO:0006511">
    <property type="term" value="P:ubiquitin-dependent protein catabolic process"/>
    <property type="evidence" value="ECO:0007669"/>
    <property type="project" value="InterPro"/>
</dbReference>
<evidence type="ECO:0000256" key="5">
    <source>
        <dbReference type="ARBA" id="ARBA00032114"/>
    </source>
</evidence>
<evidence type="ECO:0000256" key="1">
    <source>
        <dbReference type="ARBA" id="ARBA00009993"/>
    </source>
</evidence>
<dbReference type="Pfam" id="PF03931">
    <property type="entry name" value="Skp1_POZ"/>
    <property type="match status" value="1"/>
</dbReference>
<dbReference type="SUPFAM" id="SSF54695">
    <property type="entry name" value="POZ domain"/>
    <property type="match status" value="1"/>
</dbReference>
<dbReference type="VEuPathDB" id="FungiDB:CIMG_05666"/>
<dbReference type="InterPro" id="IPR011333">
    <property type="entry name" value="SKP1/BTB/POZ_sf"/>
</dbReference>
<dbReference type="InterPro" id="IPR001232">
    <property type="entry name" value="SKP1-like"/>
</dbReference>